<evidence type="ECO:0000259" key="6">
    <source>
        <dbReference type="Pfam" id="PF08281"/>
    </source>
</evidence>
<dbReference type="PANTHER" id="PTHR43133">
    <property type="entry name" value="RNA POLYMERASE ECF-TYPE SIGMA FACTO"/>
    <property type="match status" value="1"/>
</dbReference>
<evidence type="ECO:0000313" key="7">
    <source>
        <dbReference type="EMBL" id="RKD90310.1"/>
    </source>
</evidence>
<dbReference type="NCBIfam" id="TIGR02937">
    <property type="entry name" value="sigma70-ECF"/>
    <property type="match status" value="1"/>
</dbReference>
<dbReference type="SUPFAM" id="SSF88659">
    <property type="entry name" value="Sigma3 and sigma4 domains of RNA polymerase sigma factors"/>
    <property type="match status" value="1"/>
</dbReference>
<dbReference type="CDD" id="cd06171">
    <property type="entry name" value="Sigma70_r4"/>
    <property type="match status" value="1"/>
</dbReference>
<gene>
    <name evidence="7" type="ORF">BC643_0647</name>
</gene>
<dbReference type="InterPro" id="IPR014284">
    <property type="entry name" value="RNA_pol_sigma-70_dom"/>
</dbReference>
<feature type="domain" description="RNA polymerase sigma-70 region 2" evidence="5">
    <location>
        <begin position="27"/>
        <end position="91"/>
    </location>
</feature>
<dbReference type="RefSeq" id="WP_147377121.1">
    <property type="nucleotide sequence ID" value="NZ_RAPN01000001.1"/>
</dbReference>
<dbReference type="GO" id="GO:0003677">
    <property type="term" value="F:DNA binding"/>
    <property type="evidence" value="ECO:0007669"/>
    <property type="project" value="InterPro"/>
</dbReference>
<accession>A0A419W4E6</accession>
<feature type="domain" description="RNA polymerase sigma factor 70 region 4 type 2" evidence="6">
    <location>
        <begin position="125"/>
        <end position="173"/>
    </location>
</feature>
<dbReference type="GO" id="GO:0006352">
    <property type="term" value="P:DNA-templated transcription initiation"/>
    <property type="evidence" value="ECO:0007669"/>
    <property type="project" value="InterPro"/>
</dbReference>
<evidence type="ECO:0000256" key="1">
    <source>
        <dbReference type="ARBA" id="ARBA00010641"/>
    </source>
</evidence>
<keyword evidence="2" id="KW-0805">Transcription regulation</keyword>
<dbReference type="GO" id="GO:0016987">
    <property type="term" value="F:sigma factor activity"/>
    <property type="evidence" value="ECO:0007669"/>
    <property type="project" value="UniProtKB-KW"/>
</dbReference>
<dbReference type="InterPro" id="IPR036388">
    <property type="entry name" value="WH-like_DNA-bd_sf"/>
</dbReference>
<comment type="caution">
    <text evidence="7">The sequence shown here is derived from an EMBL/GenBank/DDBJ whole genome shotgun (WGS) entry which is preliminary data.</text>
</comment>
<name>A0A419W4E6_9BACT</name>
<dbReference type="InterPro" id="IPR013325">
    <property type="entry name" value="RNA_pol_sigma_r2"/>
</dbReference>
<dbReference type="InterPro" id="IPR013324">
    <property type="entry name" value="RNA_pol_sigma_r3/r4-like"/>
</dbReference>
<dbReference type="EMBL" id="RAPN01000001">
    <property type="protein sequence ID" value="RKD90310.1"/>
    <property type="molecule type" value="Genomic_DNA"/>
</dbReference>
<reference evidence="7 8" key="1">
    <citation type="submission" date="2018-09" db="EMBL/GenBank/DDBJ databases">
        <title>Genomic Encyclopedia of Archaeal and Bacterial Type Strains, Phase II (KMG-II): from individual species to whole genera.</title>
        <authorList>
            <person name="Goeker M."/>
        </authorList>
    </citation>
    <scope>NUCLEOTIDE SEQUENCE [LARGE SCALE GENOMIC DNA]</scope>
    <source>
        <strain evidence="7 8">DSM 27148</strain>
    </source>
</reference>
<dbReference type="InterPro" id="IPR039425">
    <property type="entry name" value="RNA_pol_sigma-70-like"/>
</dbReference>
<evidence type="ECO:0000259" key="5">
    <source>
        <dbReference type="Pfam" id="PF04542"/>
    </source>
</evidence>
<dbReference type="OrthoDB" id="1493347at2"/>
<evidence type="ECO:0000256" key="4">
    <source>
        <dbReference type="ARBA" id="ARBA00023163"/>
    </source>
</evidence>
<dbReference type="SUPFAM" id="SSF88946">
    <property type="entry name" value="Sigma2 domain of RNA polymerase sigma factors"/>
    <property type="match status" value="1"/>
</dbReference>
<comment type="similarity">
    <text evidence="1">Belongs to the sigma-70 factor family. ECF subfamily.</text>
</comment>
<dbReference type="Gene3D" id="1.10.1740.10">
    <property type="match status" value="1"/>
</dbReference>
<dbReference type="InterPro" id="IPR013249">
    <property type="entry name" value="RNA_pol_sigma70_r4_t2"/>
</dbReference>
<sequence>MPKLELNTERELVERFVSGDQMAFEILFHRYKSKLNGFVLKFAPSQLDADDVVQRVFIKLWTQREKVNPDRAFVSFIFTIARHEVVDQLRKGITRKLYFVGNEAMIDLHVTDQEEGDWRKELEDKVVALIENLPERRKQIFRMSRFEGLSYKQIAGRLEISENTVDSQIRHALNYIRKELTKAQIMLFSIFFK</sequence>
<dbReference type="InterPro" id="IPR007627">
    <property type="entry name" value="RNA_pol_sigma70_r2"/>
</dbReference>
<evidence type="ECO:0000313" key="8">
    <source>
        <dbReference type="Proteomes" id="UP000283387"/>
    </source>
</evidence>
<dbReference type="Proteomes" id="UP000283387">
    <property type="component" value="Unassembled WGS sequence"/>
</dbReference>
<dbReference type="InterPro" id="IPR014327">
    <property type="entry name" value="RNA_pol_sigma70_bacteroid"/>
</dbReference>
<dbReference type="Pfam" id="PF04542">
    <property type="entry name" value="Sigma70_r2"/>
    <property type="match status" value="1"/>
</dbReference>
<keyword evidence="8" id="KW-1185">Reference proteome</keyword>
<dbReference type="AlphaFoldDB" id="A0A419W4E6"/>
<organism evidence="7 8">
    <name type="scientific">Mangrovibacterium diazotrophicum</name>
    <dbReference type="NCBI Taxonomy" id="1261403"/>
    <lineage>
        <taxon>Bacteria</taxon>
        <taxon>Pseudomonadati</taxon>
        <taxon>Bacteroidota</taxon>
        <taxon>Bacteroidia</taxon>
        <taxon>Marinilabiliales</taxon>
        <taxon>Prolixibacteraceae</taxon>
        <taxon>Mangrovibacterium</taxon>
    </lineage>
</organism>
<proteinExistence type="inferred from homology"/>
<evidence type="ECO:0000256" key="3">
    <source>
        <dbReference type="ARBA" id="ARBA00023082"/>
    </source>
</evidence>
<evidence type="ECO:0000256" key="2">
    <source>
        <dbReference type="ARBA" id="ARBA00023015"/>
    </source>
</evidence>
<keyword evidence="4" id="KW-0804">Transcription</keyword>
<keyword evidence="3" id="KW-0731">Sigma factor</keyword>
<dbReference type="NCBIfam" id="TIGR02985">
    <property type="entry name" value="Sig70_bacteroi1"/>
    <property type="match status" value="1"/>
</dbReference>
<dbReference type="PANTHER" id="PTHR43133:SF46">
    <property type="entry name" value="RNA POLYMERASE SIGMA-70 FACTOR ECF SUBFAMILY"/>
    <property type="match status" value="1"/>
</dbReference>
<dbReference type="Pfam" id="PF08281">
    <property type="entry name" value="Sigma70_r4_2"/>
    <property type="match status" value="1"/>
</dbReference>
<protein>
    <submittedName>
        <fullName evidence="7">RNA polymerase sigma-70 factor (ECF subfamily)</fullName>
    </submittedName>
</protein>
<dbReference type="Gene3D" id="1.10.10.10">
    <property type="entry name" value="Winged helix-like DNA-binding domain superfamily/Winged helix DNA-binding domain"/>
    <property type="match status" value="1"/>
</dbReference>